<feature type="signal peptide" evidence="11">
    <location>
        <begin position="1"/>
        <end position="20"/>
    </location>
</feature>
<keyword evidence="8" id="KW-0862">Zinc</keyword>
<dbReference type="PANTHER" id="PTHR11705">
    <property type="entry name" value="PROTEASE FAMILY M14 CARBOXYPEPTIDASE A,B"/>
    <property type="match status" value="1"/>
</dbReference>
<dbReference type="SMART" id="SM00631">
    <property type="entry name" value="Zn_pept"/>
    <property type="match status" value="1"/>
</dbReference>
<evidence type="ECO:0000259" key="12">
    <source>
        <dbReference type="PROSITE" id="PS52035"/>
    </source>
</evidence>
<dbReference type="InterPro" id="IPR000834">
    <property type="entry name" value="Peptidase_M14"/>
</dbReference>
<comment type="cofactor">
    <cofactor evidence="1">
        <name>Zn(2+)</name>
        <dbReference type="ChEBI" id="CHEBI:29105"/>
    </cofactor>
</comment>
<comment type="caution">
    <text evidence="13">The sequence shown here is derived from an EMBL/GenBank/DDBJ whole genome shotgun (WGS) entry which is preliminary data.</text>
</comment>
<keyword evidence="4" id="KW-0645">Protease</keyword>
<evidence type="ECO:0000256" key="9">
    <source>
        <dbReference type="ARBA" id="ARBA00023049"/>
    </source>
</evidence>
<feature type="chain" id="PRO_5022054013" description="Peptidase M14 domain-containing protein" evidence="11">
    <location>
        <begin position="21"/>
        <end position="365"/>
    </location>
</feature>
<comment type="similarity">
    <text evidence="2 10">Belongs to the peptidase M14 family.</text>
</comment>
<proteinExistence type="inferred from homology"/>
<gene>
    <name evidence="13" type="ORF">TCAL_15279</name>
</gene>
<dbReference type="EMBL" id="VCGU01000003">
    <property type="protein sequence ID" value="TRY78895.1"/>
    <property type="molecule type" value="Genomic_DNA"/>
</dbReference>
<keyword evidence="3" id="KW-0121">Carboxypeptidase</keyword>
<dbReference type="SUPFAM" id="SSF53187">
    <property type="entry name" value="Zn-dependent exopeptidases"/>
    <property type="match status" value="1"/>
</dbReference>
<accession>A0A553PMH7</accession>
<evidence type="ECO:0000256" key="2">
    <source>
        <dbReference type="ARBA" id="ARBA00005988"/>
    </source>
</evidence>
<dbReference type="PANTHER" id="PTHR11705:SF143">
    <property type="entry name" value="SLL0236 PROTEIN"/>
    <property type="match status" value="1"/>
</dbReference>
<evidence type="ECO:0000313" key="14">
    <source>
        <dbReference type="Proteomes" id="UP000318571"/>
    </source>
</evidence>
<dbReference type="PROSITE" id="PS52035">
    <property type="entry name" value="PEPTIDASE_M14"/>
    <property type="match status" value="1"/>
</dbReference>
<dbReference type="PRINTS" id="PR00765">
    <property type="entry name" value="CRBOXYPTASEA"/>
</dbReference>
<evidence type="ECO:0000256" key="6">
    <source>
        <dbReference type="ARBA" id="ARBA00022729"/>
    </source>
</evidence>
<dbReference type="STRING" id="6832.A0A553PMH7"/>
<evidence type="ECO:0000256" key="3">
    <source>
        <dbReference type="ARBA" id="ARBA00022645"/>
    </source>
</evidence>
<dbReference type="GO" id="GO:0006508">
    <property type="term" value="P:proteolysis"/>
    <property type="evidence" value="ECO:0007669"/>
    <property type="project" value="UniProtKB-KW"/>
</dbReference>
<dbReference type="GO" id="GO:0008270">
    <property type="term" value="F:zinc ion binding"/>
    <property type="evidence" value="ECO:0007669"/>
    <property type="project" value="InterPro"/>
</dbReference>
<dbReference type="FunFam" id="3.40.630.10:FF:000084">
    <property type="entry name" value="Carboxypeptidase B2"/>
    <property type="match status" value="1"/>
</dbReference>
<dbReference type="AlphaFoldDB" id="A0A553PMH7"/>
<evidence type="ECO:0000256" key="4">
    <source>
        <dbReference type="ARBA" id="ARBA00022670"/>
    </source>
</evidence>
<keyword evidence="5" id="KW-0479">Metal-binding</keyword>
<keyword evidence="14" id="KW-1185">Reference proteome</keyword>
<evidence type="ECO:0000313" key="13">
    <source>
        <dbReference type="EMBL" id="TRY78895.1"/>
    </source>
</evidence>
<evidence type="ECO:0000256" key="5">
    <source>
        <dbReference type="ARBA" id="ARBA00022723"/>
    </source>
</evidence>
<evidence type="ECO:0000256" key="7">
    <source>
        <dbReference type="ARBA" id="ARBA00022801"/>
    </source>
</evidence>
<reference evidence="13 14" key="1">
    <citation type="journal article" date="2018" name="Nat. Ecol. Evol.">
        <title>Genomic signatures of mitonuclear coevolution across populations of Tigriopus californicus.</title>
        <authorList>
            <person name="Barreto F.S."/>
            <person name="Watson E.T."/>
            <person name="Lima T.G."/>
            <person name="Willett C.S."/>
            <person name="Edmands S."/>
            <person name="Li W."/>
            <person name="Burton R.S."/>
        </authorList>
    </citation>
    <scope>NUCLEOTIDE SEQUENCE [LARGE SCALE GENOMIC DNA]</scope>
    <source>
        <strain evidence="13 14">San Diego</strain>
    </source>
</reference>
<feature type="active site" description="Proton donor/acceptor" evidence="10">
    <location>
        <position position="320"/>
    </location>
</feature>
<evidence type="ECO:0000256" key="11">
    <source>
        <dbReference type="SAM" id="SignalP"/>
    </source>
</evidence>
<feature type="domain" description="Peptidase M14" evidence="12">
    <location>
        <begin position="25"/>
        <end position="357"/>
    </location>
</feature>
<keyword evidence="9" id="KW-0482">Metalloprotease</keyword>
<sequence length="365" mass="41195">MLCNRLVLNFMILVIVQVQGYDHGKSHNLTEMFEFLDNLERRSPSLTHQVLLKSGEGRPIKVFKIAQDGVNVVNNRTQRPKSGRTNNKRTPNLSSVHTQKKAIWIDCGMHGREWISHAFCIYFIQLLVAGNLKFLTSRVTFFVAPVINPDGYEYSHSVDRLWRKNRRKFQTGNRTCFGVDPNRNFPLDTLALNSQGSKSRVSNPCSQEYDGPHPFSEPESMAIQKGLKGAVNQGYQMIGYLTVHCCATVLLSPFGFRREMTPHYRDQMTVLEAAKTAIEANQEGLHYKYGPTSALFGPKRGGVLDWVYLEMKIKFAFAFEMRQRGPGGVQRFLVDESNLLATLRATLAGIEAMTGTILEIDGKGD</sequence>
<dbReference type="PROSITE" id="PS00132">
    <property type="entry name" value="CARBOXYPEPT_ZN_1"/>
    <property type="match status" value="1"/>
</dbReference>
<evidence type="ECO:0000256" key="10">
    <source>
        <dbReference type="PROSITE-ProRule" id="PRU01379"/>
    </source>
</evidence>
<evidence type="ECO:0000256" key="1">
    <source>
        <dbReference type="ARBA" id="ARBA00001947"/>
    </source>
</evidence>
<dbReference type="GO" id="GO:0004181">
    <property type="term" value="F:metallocarboxypeptidase activity"/>
    <property type="evidence" value="ECO:0007669"/>
    <property type="project" value="InterPro"/>
</dbReference>
<organism evidence="13 14">
    <name type="scientific">Tigriopus californicus</name>
    <name type="common">Marine copepod</name>
    <dbReference type="NCBI Taxonomy" id="6832"/>
    <lineage>
        <taxon>Eukaryota</taxon>
        <taxon>Metazoa</taxon>
        <taxon>Ecdysozoa</taxon>
        <taxon>Arthropoda</taxon>
        <taxon>Crustacea</taxon>
        <taxon>Multicrustacea</taxon>
        <taxon>Hexanauplia</taxon>
        <taxon>Copepoda</taxon>
        <taxon>Harpacticoida</taxon>
        <taxon>Harpacticidae</taxon>
        <taxon>Tigriopus</taxon>
    </lineage>
</organism>
<name>A0A553PMH7_TIGCA</name>
<keyword evidence="6 11" id="KW-0732">Signal</keyword>
<evidence type="ECO:0000256" key="8">
    <source>
        <dbReference type="ARBA" id="ARBA00022833"/>
    </source>
</evidence>
<dbReference type="Proteomes" id="UP000318571">
    <property type="component" value="Chromosome 11"/>
</dbReference>
<dbReference type="InterPro" id="IPR057246">
    <property type="entry name" value="CARBOXYPEPT_ZN_1"/>
</dbReference>
<keyword evidence="7" id="KW-0378">Hydrolase</keyword>
<dbReference type="Pfam" id="PF00246">
    <property type="entry name" value="Peptidase_M14"/>
    <property type="match status" value="1"/>
</dbReference>
<protein>
    <recommendedName>
        <fullName evidence="12">Peptidase M14 domain-containing protein</fullName>
    </recommendedName>
</protein>
<dbReference type="GO" id="GO:0005615">
    <property type="term" value="C:extracellular space"/>
    <property type="evidence" value="ECO:0007669"/>
    <property type="project" value="TreeGrafter"/>
</dbReference>
<dbReference type="Gene3D" id="3.40.630.10">
    <property type="entry name" value="Zn peptidases"/>
    <property type="match status" value="1"/>
</dbReference>